<evidence type="ECO:0000313" key="1">
    <source>
        <dbReference type="EMBL" id="OAQ87900.1"/>
    </source>
</evidence>
<proteinExistence type="predicted"/>
<evidence type="ECO:0000313" key="2">
    <source>
        <dbReference type="Proteomes" id="UP000078240"/>
    </source>
</evidence>
<reference evidence="1 2" key="1">
    <citation type="submission" date="2016-01" db="EMBL/GenBank/DDBJ databases">
        <title>Biosynthesis of antibiotic leucinostatins and their inhibition on Phytophthora in bio-control Purpureocillium lilacinum.</title>
        <authorList>
            <person name="Wang G."/>
            <person name="Liu Z."/>
            <person name="Lin R."/>
            <person name="Li E."/>
            <person name="Mao Z."/>
            <person name="Ling J."/>
            <person name="Yin W."/>
            <person name="Xie B."/>
        </authorList>
    </citation>
    <scope>NUCLEOTIDE SEQUENCE [LARGE SCALE GENOMIC DNA]</scope>
    <source>
        <strain evidence="1">PLBJ-1</strain>
    </source>
</reference>
<dbReference type="InterPro" id="IPR053175">
    <property type="entry name" value="DHMBA_Reg_Transcription_Factor"/>
</dbReference>
<dbReference type="Proteomes" id="UP000078240">
    <property type="component" value="Unassembled WGS sequence"/>
</dbReference>
<dbReference type="PANTHER" id="PTHR38791">
    <property type="entry name" value="ZN(II)2CYS6 TRANSCRIPTION FACTOR (EUROFUNG)-RELATED-RELATED"/>
    <property type="match status" value="1"/>
</dbReference>
<organism evidence="1 2">
    <name type="scientific">Purpureocillium lilacinum</name>
    <name type="common">Paecilomyces lilacinus</name>
    <dbReference type="NCBI Taxonomy" id="33203"/>
    <lineage>
        <taxon>Eukaryota</taxon>
        <taxon>Fungi</taxon>
        <taxon>Dikarya</taxon>
        <taxon>Ascomycota</taxon>
        <taxon>Pezizomycotina</taxon>
        <taxon>Sordariomycetes</taxon>
        <taxon>Hypocreomycetidae</taxon>
        <taxon>Hypocreales</taxon>
        <taxon>Ophiocordycipitaceae</taxon>
        <taxon>Purpureocillium</taxon>
    </lineage>
</organism>
<dbReference type="AlphaFoldDB" id="A0A179HEF3"/>
<gene>
    <name evidence="1" type="ORF">VFPBJ_01941</name>
</gene>
<accession>A0A179HEF3</accession>
<comment type="caution">
    <text evidence="1">The sequence shown here is derived from an EMBL/GenBank/DDBJ whole genome shotgun (WGS) entry which is preliminary data.</text>
</comment>
<protein>
    <submittedName>
        <fullName evidence="1">Uncharacterized protein</fullName>
    </submittedName>
</protein>
<dbReference type="EMBL" id="LSBH01000001">
    <property type="protein sequence ID" value="OAQ87900.1"/>
    <property type="molecule type" value="Genomic_DNA"/>
</dbReference>
<sequence>MFLEPKATNGGLKKPGAMIQTVEQVFIATIRQAREEKWSTRGSQAEAARHARRERSRYHDCDLSEPSCGQCVKSGWPCPGILSEEAVRFRGNKLRRIRDDSPASGSLASYTLLVPARSRSRSLTPALAVTLEDRATAFFVHHYVRQGHNGSLSAPGARGTNEYLPALLREECVSDALKKVVAAAGIAAMANAGNSTASWRGEAYTLYTGAVRQLRSDLYDPVRSKLDHTLAAVMLMGTFEVPFIHIPGPLRHPTRKPP</sequence>
<name>A0A179HEF3_PURLI</name>